<gene>
    <name evidence="1" type="primary">Dsim\GD27686</name>
    <name evidence="1" type="ORF">Dsimw501_GD27686</name>
</gene>
<organism evidence="1">
    <name type="scientific">Drosophila simulans</name>
    <name type="common">Fruit fly</name>
    <dbReference type="NCBI Taxonomy" id="7240"/>
    <lineage>
        <taxon>Eukaryota</taxon>
        <taxon>Metazoa</taxon>
        <taxon>Ecdysozoa</taxon>
        <taxon>Arthropoda</taxon>
        <taxon>Hexapoda</taxon>
        <taxon>Insecta</taxon>
        <taxon>Pterygota</taxon>
        <taxon>Neoptera</taxon>
        <taxon>Endopterygota</taxon>
        <taxon>Diptera</taxon>
        <taxon>Brachycera</taxon>
        <taxon>Muscomorpha</taxon>
        <taxon>Ephydroidea</taxon>
        <taxon>Drosophilidae</taxon>
        <taxon>Drosophila</taxon>
        <taxon>Sophophora</taxon>
    </lineage>
</organism>
<dbReference type="Proteomes" id="UP000035880">
    <property type="component" value="Chromosome 2L"/>
</dbReference>
<name>A0A0J9R5T5_DROSI</name>
<reference evidence="1" key="1">
    <citation type="journal article" date="2013" name="Genome Res.">
        <title>A second-generation assembly of the Drosophila simulans genome provides new insights into patterns of lineage-specific divergence.</title>
        <authorList>
            <person name="Hu T.T."/>
            <person name="Eisen M.B."/>
            <person name="Thornton K.R."/>
            <person name="Andolfatto P."/>
        </authorList>
    </citation>
    <scope>NUCLEOTIDE SEQUENCE [LARGE SCALE GENOMIC DNA]</scope>
    <source>
        <strain evidence="1">W501</strain>
    </source>
</reference>
<proteinExistence type="predicted"/>
<protein>
    <submittedName>
        <fullName evidence="1">Uncharacterized protein, isoform B</fullName>
    </submittedName>
</protein>
<accession>A0A0J9R5T5</accession>
<reference evidence="1" key="2">
    <citation type="submission" date="2014-06" db="EMBL/GenBank/DDBJ databases">
        <authorList>
            <person name="Hu T."/>
            <person name="Eisen M.B."/>
            <person name="Thornton K.R."/>
            <person name="Andolfatto P."/>
        </authorList>
    </citation>
    <scope>NUCLEOTIDE SEQUENCE</scope>
    <source>
        <strain evidence="1">W501</strain>
    </source>
</reference>
<dbReference type="EMBL" id="CM002910">
    <property type="protein sequence ID" value="KMY91458.1"/>
    <property type="molecule type" value="Genomic_DNA"/>
</dbReference>
<reference evidence="1" key="3">
    <citation type="submission" date="2015-04" db="EMBL/GenBank/DDBJ databases">
        <authorList>
            <consortium name="FlyBase"/>
        </authorList>
    </citation>
    <scope>NUCLEOTIDE SEQUENCE</scope>
    <source>
        <strain evidence="1">W501</strain>
    </source>
</reference>
<dbReference type="AlphaFoldDB" id="A0A0J9R5T5"/>
<evidence type="ECO:0000313" key="1">
    <source>
        <dbReference type="EMBL" id="KMY91458.1"/>
    </source>
</evidence>
<sequence>MSRLAHLVLSARYPELRSNLEHWEFLEKKNVIESFVWDTRLILGDSSFGRNIHQLTTLVLQYRHIHIQKELYFEMNSVILSDFIYLLENLLTR</sequence>
<dbReference type="OrthoDB" id="64318at2759"/>
<dbReference type="Bgee" id="FBgn0268976">
    <property type="expression patterns" value="Expressed in embryo and 3 other cell types or tissues"/>
</dbReference>